<evidence type="ECO:0000313" key="1">
    <source>
        <dbReference type="EMBL" id="OGG94246.1"/>
    </source>
</evidence>
<reference evidence="1 2" key="1">
    <citation type="journal article" date="2016" name="Nat. Commun.">
        <title>Thousands of microbial genomes shed light on interconnected biogeochemical processes in an aquifer system.</title>
        <authorList>
            <person name="Anantharaman K."/>
            <person name="Brown C.T."/>
            <person name="Hug L.A."/>
            <person name="Sharon I."/>
            <person name="Castelle C.J."/>
            <person name="Probst A.J."/>
            <person name="Thomas B.C."/>
            <person name="Singh A."/>
            <person name="Wilkins M.J."/>
            <person name="Karaoz U."/>
            <person name="Brodie E.L."/>
            <person name="Williams K.H."/>
            <person name="Hubbard S.S."/>
            <person name="Banfield J.F."/>
        </authorList>
    </citation>
    <scope>NUCLEOTIDE SEQUENCE [LARGE SCALE GENOMIC DNA]</scope>
</reference>
<dbReference type="AlphaFoldDB" id="A0A1F6G803"/>
<organism evidence="1 2">
    <name type="scientific">Candidatus Lambdaproteobacteria bacterium RIFOXYD2_FULL_50_16</name>
    <dbReference type="NCBI Taxonomy" id="1817772"/>
    <lineage>
        <taxon>Bacteria</taxon>
        <taxon>Pseudomonadati</taxon>
        <taxon>Pseudomonadota</taxon>
        <taxon>Candidatus Lambdaproteobacteria</taxon>
    </lineage>
</organism>
<dbReference type="EMBL" id="MFNE01000041">
    <property type="protein sequence ID" value="OGG94246.1"/>
    <property type="molecule type" value="Genomic_DNA"/>
</dbReference>
<gene>
    <name evidence="1" type="ORF">A2527_04935</name>
</gene>
<sequence length="106" mass="11779">MGELRREVKKESQMLGKRMETVETSLKDLNKKNGVLDKSVKGVGKEVASVRGEVAGLRSDLEREIGCLRGDLEREIGGLKESFDGLKGSFDKQLEVLKMIAKNTQK</sequence>
<comment type="caution">
    <text evidence="1">The sequence shown here is derived from an EMBL/GenBank/DDBJ whole genome shotgun (WGS) entry which is preliminary data.</text>
</comment>
<evidence type="ECO:0000313" key="2">
    <source>
        <dbReference type="Proteomes" id="UP000178449"/>
    </source>
</evidence>
<dbReference type="Proteomes" id="UP000178449">
    <property type="component" value="Unassembled WGS sequence"/>
</dbReference>
<protein>
    <submittedName>
        <fullName evidence="1">Uncharacterized protein</fullName>
    </submittedName>
</protein>
<name>A0A1F6G803_9PROT</name>
<accession>A0A1F6G803</accession>
<dbReference type="Gene3D" id="1.20.5.1160">
    <property type="entry name" value="Vasodilator-stimulated phosphoprotein"/>
    <property type="match status" value="1"/>
</dbReference>
<proteinExistence type="predicted"/>